<sequence>MNMSSALHACRHPHIPIFIPPIPLPPISLDFSSFSNSSSSASSPVMQDVRRFRMLTEGGVRLKLTPTTTSPLAINISKDPVIIFSHPSCCMCHVMKRLLSTIGVHPTVIEPDDEEIGALIAHSVTPTVATPMNPPLMSSKSTATPFAATSRHPPGFPASPSASTLS</sequence>
<evidence type="ECO:0000256" key="5">
    <source>
        <dbReference type="SAM" id="MobiDB-lite"/>
    </source>
</evidence>
<dbReference type="Proteomes" id="UP001227230">
    <property type="component" value="Chromosome 5"/>
</dbReference>
<feature type="domain" description="Glutaredoxin" evidence="6">
    <location>
        <begin position="81"/>
        <end position="114"/>
    </location>
</feature>
<proteinExistence type="inferred from homology"/>
<gene>
    <name evidence="7" type="ORF">VitviT2T_007556</name>
</gene>
<evidence type="ECO:0000256" key="4">
    <source>
        <dbReference type="ARBA" id="ARBA00023284"/>
    </source>
</evidence>
<keyword evidence="3" id="KW-0963">Cytoplasm</keyword>
<dbReference type="Pfam" id="PF00462">
    <property type="entry name" value="Glutaredoxin"/>
    <property type="match status" value="1"/>
</dbReference>
<evidence type="ECO:0000256" key="3">
    <source>
        <dbReference type="ARBA" id="ARBA00022490"/>
    </source>
</evidence>
<name>A0ABY9C1Z6_VITVI</name>
<feature type="compositionally biased region" description="Polar residues" evidence="5">
    <location>
        <begin position="134"/>
        <end position="144"/>
    </location>
</feature>
<dbReference type="InterPro" id="IPR036249">
    <property type="entry name" value="Thioredoxin-like_sf"/>
</dbReference>
<protein>
    <recommendedName>
        <fullName evidence="6">Glutaredoxin domain-containing protein</fullName>
    </recommendedName>
</protein>
<comment type="subcellular location">
    <subcellularLocation>
        <location evidence="1">Cytoplasm</location>
    </subcellularLocation>
</comment>
<evidence type="ECO:0000256" key="2">
    <source>
        <dbReference type="ARBA" id="ARBA00007568"/>
    </source>
</evidence>
<accession>A0ABY9C1Z6</accession>
<reference evidence="7 8" key="1">
    <citation type="journal article" date="2023" name="Hortic Res">
        <title>The complete reference genome for grapevine (Vitis vinifera L.) genetics and breeding.</title>
        <authorList>
            <person name="Shi X."/>
            <person name="Cao S."/>
            <person name="Wang X."/>
            <person name="Huang S."/>
            <person name="Wang Y."/>
            <person name="Liu Z."/>
            <person name="Liu W."/>
            <person name="Leng X."/>
            <person name="Peng Y."/>
            <person name="Wang N."/>
            <person name="Wang Y."/>
            <person name="Ma Z."/>
            <person name="Xu X."/>
            <person name="Zhang F."/>
            <person name="Xue H."/>
            <person name="Zhong H."/>
            <person name="Wang Y."/>
            <person name="Zhang K."/>
            <person name="Velt A."/>
            <person name="Avia K."/>
            <person name="Holtgrawe D."/>
            <person name="Grimplet J."/>
            <person name="Matus J.T."/>
            <person name="Ware D."/>
            <person name="Wu X."/>
            <person name="Wang H."/>
            <person name="Liu C."/>
            <person name="Fang Y."/>
            <person name="Rustenholz C."/>
            <person name="Cheng Z."/>
            <person name="Xiao H."/>
            <person name="Zhou Y."/>
        </authorList>
    </citation>
    <scope>NUCLEOTIDE SEQUENCE [LARGE SCALE GENOMIC DNA]</scope>
    <source>
        <strain evidence="8">cv. Pinot noir / PN40024</strain>
        <tissue evidence="7">Leaf</tissue>
    </source>
</reference>
<evidence type="ECO:0000313" key="8">
    <source>
        <dbReference type="Proteomes" id="UP001227230"/>
    </source>
</evidence>
<evidence type="ECO:0000256" key="1">
    <source>
        <dbReference type="ARBA" id="ARBA00004496"/>
    </source>
</evidence>
<organism evidence="7 8">
    <name type="scientific">Vitis vinifera</name>
    <name type="common">Grape</name>
    <dbReference type="NCBI Taxonomy" id="29760"/>
    <lineage>
        <taxon>Eukaryota</taxon>
        <taxon>Viridiplantae</taxon>
        <taxon>Streptophyta</taxon>
        <taxon>Embryophyta</taxon>
        <taxon>Tracheophyta</taxon>
        <taxon>Spermatophyta</taxon>
        <taxon>Magnoliopsida</taxon>
        <taxon>eudicotyledons</taxon>
        <taxon>Gunneridae</taxon>
        <taxon>Pentapetalae</taxon>
        <taxon>rosids</taxon>
        <taxon>Vitales</taxon>
        <taxon>Vitaceae</taxon>
        <taxon>Viteae</taxon>
        <taxon>Vitis</taxon>
    </lineage>
</organism>
<keyword evidence="8" id="KW-1185">Reference proteome</keyword>
<keyword evidence="4" id="KW-0676">Redox-active center</keyword>
<dbReference type="Gene3D" id="3.40.30.10">
    <property type="entry name" value="Glutaredoxin"/>
    <property type="match status" value="1"/>
</dbReference>
<dbReference type="EMBL" id="CP126652">
    <property type="protein sequence ID" value="WJZ88235.1"/>
    <property type="molecule type" value="Genomic_DNA"/>
</dbReference>
<dbReference type="InterPro" id="IPR011905">
    <property type="entry name" value="GlrX-like_pln_2"/>
</dbReference>
<dbReference type="InterPro" id="IPR002109">
    <property type="entry name" value="Glutaredoxin"/>
</dbReference>
<dbReference type="SUPFAM" id="SSF52833">
    <property type="entry name" value="Thioredoxin-like"/>
    <property type="match status" value="1"/>
</dbReference>
<feature type="region of interest" description="Disordered" evidence="5">
    <location>
        <begin position="134"/>
        <end position="166"/>
    </location>
</feature>
<evidence type="ECO:0000259" key="6">
    <source>
        <dbReference type="Pfam" id="PF00462"/>
    </source>
</evidence>
<dbReference type="PANTHER" id="PTHR10168">
    <property type="entry name" value="GLUTAREDOXIN"/>
    <property type="match status" value="1"/>
</dbReference>
<evidence type="ECO:0000313" key="7">
    <source>
        <dbReference type="EMBL" id="WJZ88235.1"/>
    </source>
</evidence>
<comment type="similarity">
    <text evidence="2">Belongs to the glutaredoxin family. CC-type subfamily.</text>
</comment>